<reference evidence="13" key="4">
    <citation type="submission" date="2025-09" db="UniProtKB">
        <authorList>
            <consortium name="Ensembl"/>
        </authorList>
    </citation>
    <scope>IDENTIFICATION</scope>
    <source>
        <strain evidence="13">JP 163 A</strain>
    </source>
</reference>
<dbReference type="Ensembl" id="ENSXMAT00000011749.2">
    <property type="protein sequence ID" value="ENSXMAP00000011733.1"/>
    <property type="gene ID" value="ENSXMAG00000011715.2"/>
</dbReference>
<keyword evidence="2" id="KW-1003">Cell membrane</keyword>
<keyword evidence="4" id="KW-0391">Immunity</keyword>
<protein>
    <recommendedName>
        <fullName evidence="15">Ig-like domain-containing protein</fullName>
    </recommendedName>
</protein>
<dbReference type="InterPro" id="IPR036179">
    <property type="entry name" value="Ig-like_dom_sf"/>
</dbReference>
<dbReference type="GO" id="GO:0002376">
    <property type="term" value="P:immune system process"/>
    <property type="evidence" value="ECO:0007669"/>
    <property type="project" value="UniProtKB-KW"/>
</dbReference>
<keyword evidence="7" id="KW-0325">Glycoprotein</keyword>
<dbReference type="PANTHER" id="PTHR19433:SF111">
    <property type="entry name" value="T CELL RECEPTOR ALPHA VARIABLE 4"/>
    <property type="match status" value="1"/>
</dbReference>
<dbReference type="Gene3D" id="2.60.40.10">
    <property type="entry name" value="Immunoglobulins"/>
    <property type="match status" value="1"/>
</dbReference>
<dbReference type="AlphaFoldDB" id="M4AB89"/>
<proteinExistence type="predicted"/>
<evidence type="ECO:0000259" key="12">
    <source>
        <dbReference type="SMART" id="SM00409"/>
    </source>
</evidence>
<feature type="domain" description="Immunoglobulin" evidence="12">
    <location>
        <begin position="24"/>
        <end position="127"/>
    </location>
</feature>
<feature type="region of interest" description="Disordered" evidence="8">
    <location>
        <begin position="193"/>
        <end position="215"/>
    </location>
</feature>
<feature type="domain" description="Immunoglobulin V-set" evidence="11">
    <location>
        <begin position="34"/>
        <end position="110"/>
    </location>
</feature>
<keyword evidence="9" id="KW-0812">Transmembrane</keyword>
<dbReference type="Proteomes" id="UP000002852">
    <property type="component" value="Unassembled WGS sequence"/>
</dbReference>
<dbReference type="CDD" id="cd00099">
    <property type="entry name" value="IgV"/>
    <property type="match status" value="1"/>
</dbReference>
<dbReference type="GO" id="GO:0005886">
    <property type="term" value="C:plasma membrane"/>
    <property type="evidence" value="ECO:0007669"/>
    <property type="project" value="UniProtKB-SubCell"/>
</dbReference>
<evidence type="ECO:0000256" key="5">
    <source>
        <dbReference type="ARBA" id="ARBA00023136"/>
    </source>
</evidence>
<evidence type="ECO:0000256" key="6">
    <source>
        <dbReference type="ARBA" id="ARBA00023157"/>
    </source>
</evidence>
<dbReference type="InterPro" id="IPR013783">
    <property type="entry name" value="Ig-like_fold"/>
</dbReference>
<dbReference type="SMART" id="SM00406">
    <property type="entry name" value="IGv"/>
    <property type="match status" value="1"/>
</dbReference>
<dbReference type="InterPro" id="IPR003599">
    <property type="entry name" value="Ig_sub"/>
</dbReference>
<evidence type="ECO:0000256" key="10">
    <source>
        <dbReference type="SAM" id="SignalP"/>
    </source>
</evidence>
<keyword evidence="14" id="KW-1185">Reference proteome</keyword>
<dbReference type="Pfam" id="PF07686">
    <property type="entry name" value="V-set"/>
    <property type="match status" value="1"/>
</dbReference>
<comment type="subcellular location">
    <subcellularLocation>
        <location evidence="1">Cell membrane</location>
    </subcellularLocation>
</comment>
<reference evidence="14" key="2">
    <citation type="journal article" date="2013" name="Nat. Genet.">
        <title>The genome of the platyfish, Xiphophorus maculatus, provides insights into evolutionary adaptation and several complex traits.</title>
        <authorList>
            <person name="Schartl M."/>
            <person name="Walter R.B."/>
            <person name="Shen Y."/>
            <person name="Garcia T."/>
            <person name="Catchen J."/>
            <person name="Amores A."/>
            <person name="Braasch I."/>
            <person name="Chalopin D."/>
            <person name="Volff J.N."/>
            <person name="Lesch K.P."/>
            <person name="Bisazza A."/>
            <person name="Minx P."/>
            <person name="Hillier L."/>
            <person name="Wilson R.K."/>
            <person name="Fuerstenberg S."/>
            <person name="Boore J."/>
            <person name="Searle S."/>
            <person name="Postlethwait J.H."/>
            <person name="Warren W.C."/>
        </authorList>
    </citation>
    <scope>NUCLEOTIDE SEQUENCE [LARGE SCALE GENOMIC DNA]</scope>
    <source>
        <strain evidence="14">JP 163 A</strain>
    </source>
</reference>
<evidence type="ECO:0000256" key="8">
    <source>
        <dbReference type="SAM" id="MobiDB-lite"/>
    </source>
</evidence>
<evidence type="ECO:0000313" key="13">
    <source>
        <dbReference type="Ensembl" id="ENSXMAP00000011733.1"/>
    </source>
</evidence>
<dbReference type="OMA" id="NSHATFC"/>
<keyword evidence="6" id="KW-1015">Disulfide bond</keyword>
<dbReference type="eggNOG" id="ENOG502SSXG">
    <property type="taxonomic scope" value="Eukaryota"/>
</dbReference>
<dbReference type="HOGENOM" id="CLU_100071_0_0_1"/>
<dbReference type="GO" id="GO:0009617">
    <property type="term" value="P:response to bacterium"/>
    <property type="evidence" value="ECO:0007669"/>
    <property type="project" value="TreeGrafter"/>
</dbReference>
<evidence type="ECO:0000256" key="7">
    <source>
        <dbReference type="ARBA" id="ARBA00023180"/>
    </source>
</evidence>
<evidence type="ECO:0000259" key="11">
    <source>
        <dbReference type="SMART" id="SM00406"/>
    </source>
</evidence>
<dbReference type="InterPro" id="IPR052051">
    <property type="entry name" value="TCR_complex_component"/>
</dbReference>
<dbReference type="SMART" id="SM00409">
    <property type="entry name" value="IG"/>
    <property type="match status" value="1"/>
</dbReference>
<keyword evidence="9" id="KW-1133">Transmembrane helix</keyword>
<dbReference type="InterPro" id="IPR013106">
    <property type="entry name" value="Ig_V-set"/>
</dbReference>
<keyword evidence="5 9" id="KW-0472">Membrane</keyword>
<accession>M4AB89</accession>
<feature type="signal peptide" evidence="10">
    <location>
        <begin position="1"/>
        <end position="19"/>
    </location>
</feature>
<dbReference type="InParanoid" id="M4AB89"/>
<evidence type="ECO:0000256" key="3">
    <source>
        <dbReference type="ARBA" id="ARBA00022729"/>
    </source>
</evidence>
<feature type="chain" id="PRO_5004047301" description="Ig-like domain-containing protein" evidence="10">
    <location>
        <begin position="20"/>
        <end position="215"/>
    </location>
</feature>
<sequence>MMNFNLFGVLLCMFSWTSTSVCQFHSVVVQPGGEVTLRCSNLSRVPVFLHWFKLADGPNPTVIVSMSMSGWSGLNKIQLGRFTMTSNITDLFLNIRSVDFSDTGLYFCGTHTAGNPEIFSATHLKVDDVCDEVTNVSTPILSAVTICLVIFIICLAAKIWILQRAQVCTRTQPQNENLSSDDLHYAAPSFHMKAGSNRKPAAERELETTVYTATR</sequence>
<feature type="transmembrane region" description="Helical" evidence="9">
    <location>
        <begin position="140"/>
        <end position="161"/>
    </location>
</feature>
<dbReference type="GeneTree" id="ENSGT00940000170635"/>
<reference evidence="13" key="3">
    <citation type="submission" date="2025-08" db="UniProtKB">
        <authorList>
            <consortium name="Ensembl"/>
        </authorList>
    </citation>
    <scope>IDENTIFICATION</scope>
    <source>
        <strain evidence="13">JP 163 A</strain>
    </source>
</reference>
<evidence type="ECO:0000256" key="9">
    <source>
        <dbReference type="SAM" id="Phobius"/>
    </source>
</evidence>
<dbReference type="PANTHER" id="PTHR19433">
    <property type="entry name" value="T-CELL RECEPTOR ALPHA CHAIN V REGION-RELATED"/>
    <property type="match status" value="1"/>
</dbReference>
<evidence type="ECO:0000256" key="1">
    <source>
        <dbReference type="ARBA" id="ARBA00004236"/>
    </source>
</evidence>
<evidence type="ECO:0000313" key="14">
    <source>
        <dbReference type="Proteomes" id="UP000002852"/>
    </source>
</evidence>
<evidence type="ECO:0008006" key="15">
    <source>
        <dbReference type="Google" id="ProtNLM"/>
    </source>
</evidence>
<dbReference type="SUPFAM" id="SSF48726">
    <property type="entry name" value="Immunoglobulin"/>
    <property type="match status" value="1"/>
</dbReference>
<keyword evidence="3 10" id="KW-0732">Signal</keyword>
<evidence type="ECO:0000256" key="4">
    <source>
        <dbReference type="ARBA" id="ARBA00022859"/>
    </source>
</evidence>
<evidence type="ECO:0000256" key="2">
    <source>
        <dbReference type="ARBA" id="ARBA00022475"/>
    </source>
</evidence>
<organism evidence="13 14">
    <name type="scientific">Xiphophorus maculatus</name>
    <name type="common">Southern platyfish</name>
    <name type="synonym">Platypoecilus maculatus</name>
    <dbReference type="NCBI Taxonomy" id="8083"/>
    <lineage>
        <taxon>Eukaryota</taxon>
        <taxon>Metazoa</taxon>
        <taxon>Chordata</taxon>
        <taxon>Craniata</taxon>
        <taxon>Vertebrata</taxon>
        <taxon>Euteleostomi</taxon>
        <taxon>Actinopterygii</taxon>
        <taxon>Neopterygii</taxon>
        <taxon>Teleostei</taxon>
        <taxon>Neoteleostei</taxon>
        <taxon>Acanthomorphata</taxon>
        <taxon>Ovalentaria</taxon>
        <taxon>Atherinomorphae</taxon>
        <taxon>Cyprinodontiformes</taxon>
        <taxon>Poeciliidae</taxon>
        <taxon>Poeciliinae</taxon>
        <taxon>Xiphophorus</taxon>
    </lineage>
</organism>
<reference evidence="14" key="1">
    <citation type="submission" date="2012-01" db="EMBL/GenBank/DDBJ databases">
        <authorList>
            <person name="Walter R."/>
            <person name="Schartl M."/>
            <person name="Warren W."/>
        </authorList>
    </citation>
    <scope>NUCLEOTIDE SEQUENCE [LARGE SCALE GENOMIC DNA]</scope>
    <source>
        <strain evidence="14">JP 163 A</strain>
    </source>
</reference>
<name>M4AB89_XIPMA</name>